<evidence type="ECO:0000313" key="2">
    <source>
        <dbReference type="EMBL" id="MCD7459538.1"/>
    </source>
</evidence>
<evidence type="ECO:0008006" key="4">
    <source>
        <dbReference type="Google" id="ProtNLM"/>
    </source>
</evidence>
<protein>
    <recommendedName>
        <fullName evidence="4">Secreted protein</fullName>
    </recommendedName>
</protein>
<organism evidence="2 3">
    <name type="scientific">Datura stramonium</name>
    <name type="common">Jimsonweed</name>
    <name type="synonym">Common thornapple</name>
    <dbReference type="NCBI Taxonomy" id="4076"/>
    <lineage>
        <taxon>Eukaryota</taxon>
        <taxon>Viridiplantae</taxon>
        <taxon>Streptophyta</taxon>
        <taxon>Embryophyta</taxon>
        <taxon>Tracheophyta</taxon>
        <taxon>Spermatophyta</taxon>
        <taxon>Magnoliopsida</taxon>
        <taxon>eudicotyledons</taxon>
        <taxon>Gunneridae</taxon>
        <taxon>Pentapetalae</taxon>
        <taxon>asterids</taxon>
        <taxon>lamiids</taxon>
        <taxon>Solanales</taxon>
        <taxon>Solanaceae</taxon>
        <taxon>Solanoideae</taxon>
        <taxon>Datureae</taxon>
        <taxon>Datura</taxon>
    </lineage>
</organism>
<evidence type="ECO:0000313" key="3">
    <source>
        <dbReference type="Proteomes" id="UP000823775"/>
    </source>
</evidence>
<name>A0ABS8SL61_DATST</name>
<proteinExistence type="predicted"/>
<feature type="chain" id="PRO_5046859776" description="Secreted protein" evidence="1">
    <location>
        <begin position="25"/>
        <end position="124"/>
    </location>
</feature>
<dbReference type="Proteomes" id="UP000823775">
    <property type="component" value="Unassembled WGS sequence"/>
</dbReference>
<comment type="caution">
    <text evidence="2">The sequence shown here is derived from an EMBL/GenBank/DDBJ whole genome shotgun (WGS) entry which is preliminary data.</text>
</comment>
<feature type="signal peptide" evidence="1">
    <location>
        <begin position="1"/>
        <end position="24"/>
    </location>
</feature>
<accession>A0ABS8SL61</accession>
<evidence type="ECO:0000256" key="1">
    <source>
        <dbReference type="SAM" id="SignalP"/>
    </source>
</evidence>
<keyword evidence="1" id="KW-0732">Signal</keyword>
<gene>
    <name evidence="2" type="ORF">HAX54_041202</name>
</gene>
<sequence>MSPSSNFFALFMISVFLLDGAVTCYYYGPDQVEKFTSTLPPTPTSNDNDTSNFMTSIIPASIVRHGSRKALRHRRLIEAKGSTSPDAPGNRYKLPLAVPERLSILEHVELSCNKRIMSTGTLMD</sequence>
<keyword evidence="3" id="KW-1185">Reference proteome</keyword>
<dbReference type="EMBL" id="JACEIK010000592">
    <property type="protein sequence ID" value="MCD7459538.1"/>
    <property type="molecule type" value="Genomic_DNA"/>
</dbReference>
<reference evidence="2 3" key="1">
    <citation type="journal article" date="2021" name="BMC Genomics">
        <title>Datura genome reveals duplications of psychoactive alkaloid biosynthetic genes and high mutation rate following tissue culture.</title>
        <authorList>
            <person name="Rajewski A."/>
            <person name="Carter-House D."/>
            <person name="Stajich J."/>
            <person name="Litt A."/>
        </authorList>
    </citation>
    <scope>NUCLEOTIDE SEQUENCE [LARGE SCALE GENOMIC DNA]</scope>
    <source>
        <strain evidence="2">AR-01</strain>
    </source>
</reference>